<keyword evidence="3" id="KW-0328">Glycosyltransferase</keyword>
<protein>
    <submittedName>
        <fullName evidence="3">Alpha-monoglucosyldiacylglycerol synthase</fullName>
        <ecNumber evidence="3">2.4.1.-</ecNumber>
    </submittedName>
</protein>
<dbReference type="Gene3D" id="3.40.50.2000">
    <property type="entry name" value="Glycogen Phosphorylase B"/>
    <property type="match status" value="2"/>
</dbReference>
<dbReference type="GO" id="GO:0016757">
    <property type="term" value="F:glycosyltransferase activity"/>
    <property type="evidence" value="ECO:0007669"/>
    <property type="project" value="UniProtKB-KW"/>
</dbReference>
<comment type="caution">
    <text evidence="3">The sequence shown here is derived from an EMBL/GenBank/DDBJ whole genome shotgun (WGS) entry which is preliminary data.</text>
</comment>
<sequence length="414" mass="46654">MTMKKMKILFISDVYFPRINGVSTSINTFVKQMQSLGHEVHLIAPDYDVATQDEAWIKRIPARSIYFDPEDKLMKYGEAMKLLPELAQEKYDIVHVHTPFVAHYLGLKIAAELNIPCIETYHTFFEDYLHHYLPWVPTFMARGLARMISKRQCNTMDAIVAPSNPMLDVLRGYGVKVAAEVIPTGLQESSFKEADGKAFRLKHGIALDRPMLLYVGRVAFEKNIDFLLWMVKILCEECPDILLVVTGEGPAETSLHKLAKTISIEKHVKFIGYLDRETELNACYESADIFVFASKSETQGLVLLEAMAQGTPVVAIAELGTASILIEGQGALISGENTLEFAEKVHELLIYPEQRFELGKRAKQYALAKWTAKLQAERMIKFYSNITNSTSLVEQYAQHQESTALNQPASAKVL</sequence>
<keyword evidence="3" id="KW-0808">Transferase</keyword>
<organism evidence="3">
    <name type="scientific">mine drainage metagenome</name>
    <dbReference type="NCBI Taxonomy" id="410659"/>
    <lineage>
        <taxon>unclassified sequences</taxon>
        <taxon>metagenomes</taxon>
        <taxon>ecological metagenomes</taxon>
    </lineage>
</organism>
<gene>
    <name evidence="3" type="primary">mgs_1</name>
    <name evidence="3" type="ORF">GALL_18940</name>
</gene>
<name>A0A1J5T9Y4_9ZZZZ</name>
<dbReference type="InterPro" id="IPR028098">
    <property type="entry name" value="Glyco_trans_4-like_N"/>
</dbReference>
<dbReference type="PANTHER" id="PTHR45947:SF3">
    <property type="entry name" value="SULFOQUINOVOSYL TRANSFERASE SQD2"/>
    <property type="match status" value="1"/>
</dbReference>
<dbReference type="InterPro" id="IPR001296">
    <property type="entry name" value="Glyco_trans_1"/>
</dbReference>
<evidence type="ECO:0000259" key="2">
    <source>
        <dbReference type="Pfam" id="PF13439"/>
    </source>
</evidence>
<dbReference type="AlphaFoldDB" id="A0A1J5T9Y4"/>
<dbReference type="Pfam" id="PF13439">
    <property type="entry name" value="Glyco_transf_4"/>
    <property type="match status" value="1"/>
</dbReference>
<accession>A0A1J5T9Y4</accession>
<evidence type="ECO:0000313" key="3">
    <source>
        <dbReference type="EMBL" id="OIR17674.1"/>
    </source>
</evidence>
<evidence type="ECO:0000259" key="1">
    <source>
        <dbReference type="Pfam" id="PF00534"/>
    </source>
</evidence>
<feature type="domain" description="Glycosyl transferase family 1" evidence="1">
    <location>
        <begin position="199"/>
        <end position="364"/>
    </location>
</feature>
<feature type="domain" description="Glycosyltransferase subfamily 4-like N-terminal" evidence="2">
    <location>
        <begin position="19"/>
        <end position="186"/>
    </location>
</feature>
<dbReference type="SUPFAM" id="SSF53756">
    <property type="entry name" value="UDP-Glycosyltransferase/glycogen phosphorylase"/>
    <property type="match status" value="1"/>
</dbReference>
<dbReference type="PANTHER" id="PTHR45947">
    <property type="entry name" value="SULFOQUINOVOSYL TRANSFERASE SQD2"/>
    <property type="match status" value="1"/>
</dbReference>
<dbReference type="EC" id="2.4.1.-" evidence="3"/>
<dbReference type="InterPro" id="IPR050194">
    <property type="entry name" value="Glycosyltransferase_grp1"/>
</dbReference>
<dbReference type="Pfam" id="PF00534">
    <property type="entry name" value="Glycos_transf_1"/>
    <property type="match status" value="1"/>
</dbReference>
<proteinExistence type="predicted"/>
<dbReference type="EMBL" id="MLJW01000004">
    <property type="protein sequence ID" value="OIR17674.1"/>
    <property type="molecule type" value="Genomic_DNA"/>
</dbReference>
<reference evidence="3" key="1">
    <citation type="submission" date="2016-10" db="EMBL/GenBank/DDBJ databases">
        <title>Sequence of Gallionella enrichment culture.</title>
        <authorList>
            <person name="Poehlein A."/>
            <person name="Muehling M."/>
            <person name="Daniel R."/>
        </authorList>
    </citation>
    <scope>NUCLEOTIDE SEQUENCE</scope>
</reference>